<evidence type="ECO:0000256" key="3">
    <source>
        <dbReference type="ARBA" id="ARBA00022691"/>
    </source>
</evidence>
<comment type="catalytic activity">
    <reaction evidence="7">
        <text>a 2'-deoxycytidine in DNA + S-adenosyl-L-methionine = a 5-methyl-2'-deoxycytidine in DNA + S-adenosyl-L-homocysteine + H(+)</text>
        <dbReference type="Rhea" id="RHEA:13681"/>
        <dbReference type="Rhea" id="RHEA-COMP:11369"/>
        <dbReference type="Rhea" id="RHEA-COMP:11370"/>
        <dbReference type="ChEBI" id="CHEBI:15378"/>
        <dbReference type="ChEBI" id="CHEBI:57856"/>
        <dbReference type="ChEBI" id="CHEBI:59789"/>
        <dbReference type="ChEBI" id="CHEBI:85452"/>
        <dbReference type="ChEBI" id="CHEBI:85454"/>
        <dbReference type="EC" id="2.1.1.37"/>
    </reaction>
</comment>
<dbReference type="NCBIfam" id="TIGR00675">
    <property type="entry name" value="dcm"/>
    <property type="match status" value="1"/>
</dbReference>
<dbReference type="GO" id="GO:0009307">
    <property type="term" value="P:DNA restriction-modification system"/>
    <property type="evidence" value="ECO:0007669"/>
    <property type="project" value="UniProtKB-KW"/>
</dbReference>
<dbReference type="GO" id="GO:0032259">
    <property type="term" value="P:methylation"/>
    <property type="evidence" value="ECO:0007669"/>
    <property type="project" value="UniProtKB-KW"/>
</dbReference>
<dbReference type="PRINTS" id="PR00105">
    <property type="entry name" value="C5METTRFRASE"/>
</dbReference>
<dbReference type="OrthoDB" id="9813719at2"/>
<organism evidence="8 9">
    <name type="scientific">Nocardioides albertanoniae</name>
    <dbReference type="NCBI Taxonomy" id="1175486"/>
    <lineage>
        <taxon>Bacteria</taxon>
        <taxon>Bacillati</taxon>
        <taxon>Actinomycetota</taxon>
        <taxon>Actinomycetes</taxon>
        <taxon>Propionibacteriales</taxon>
        <taxon>Nocardioidaceae</taxon>
        <taxon>Nocardioides</taxon>
    </lineage>
</organism>
<dbReference type="Proteomes" id="UP000320209">
    <property type="component" value="Unassembled WGS sequence"/>
</dbReference>
<dbReference type="EMBL" id="VFOV01000001">
    <property type="protein sequence ID" value="TQL70285.1"/>
    <property type="molecule type" value="Genomic_DNA"/>
</dbReference>
<name>A0A543ACF8_9ACTN</name>
<dbReference type="GO" id="GO:0044027">
    <property type="term" value="P:negative regulation of gene expression via chromosomal CpG island methylation"/>
    <property type="evidence" value="ECO:0007669"/>
    <property type="project" value="TreeGrafter"/>
</dbReference>
<dbReference type="InterPro" id="IPR018117">
    <property type="entry name" value="C5_DNA_meth_AS"/>
</dbReference>
<dbReference type="Pfam" id="PF00145">
    <property type="entry name" value="DNA_methylase"/>
    <property type="match status" value="1"/>
</dbReference>
<sequence length="513" mass="57467">MSVVYDGRFTFVDLFAGIGGFHAALSKFGGQCVYAAEKDPAAAKVYQKAWNLDDHDGFAFTEDINEDVEPIDDLTTIDELARMAANGASTIADKIPRDFDVLAAGFPCQAFSKSGHQRGILDETRGTLFYNILRIVAERKPKIVFLENVRNLVGARHRHTTFTTIVTALEGLGYIVSPEPTIISPHRIPPEMGGGPQIRDRVYILAIRAELTSERSPFRNFEYPPAWNPKTGWSITESLLDDDAPAAITDRWLASLSDLGRASELRDLRGASEQHSVEGSEWWVAWESLLNEVVARRHLRTGSGTAPFPGFPIWFRAAEEAWEARERTDADSRDLTWKREFLDKSLRFLADYSEEINASGVLQRILGMPHNSWKKLEWQAGDAISLDECLIQLRPSGVRIKKANYTPALVAINQTPILGEERRRLTPYEAGRLQGFPDNVYKAMLEAGQKPAECYKQFGNAVHVGAVTYGLTQFMNHYFRSKPPSDPRLGFLWDGILASPAWKSVEEADHLNI</sequence>
<dbReference type="PANTHER" id="PTHR10629">
    <property type="entry name" value="CYTOSINE-SPECIFIC METHYLTRANSFERASE"/>
    <property type="match status" value="1"/>
</dbReference>
<evidence type="ECO:0000313" key="8">
    <source>
        <dbReference type="EMBL" id="TQL70285.1"/>
    </source>
</evidence>
<dbReference type="InterPro" id="IPR050390">
    <property type="entry name" value="C5-Methyltransferase"/>
</dbReference>
<proteinExistence type="inferred from homology"/>
<gene>
    <name evidence="8" type="ORF">FB381_4215</name>
</gene>
<dbReference type="SUPFAM" id="SSF53335">
    <property type="entry name" value="S-adenosyl-L-methionine-dependent methyltransferases"/>
    <property type="match status" value="1"/>
</dbReference>
<evidence type="ECO:0000256" key="5">
    <source>
        <dbReference type="PROSITE-ProRule" id="PRU01016"/>
    </source>
</evidence>
<keyword evidence="9" id="KW-1185">Reference proteome</keyword>
<protein>
    <recommendedName>
        <fullName evidence="7">Cytosine-specific methyltransferase</fullName>
        <ecNumber evidence="7">2.1.1.37</ecNumber>
    </recommendedName>
</protein>
<evidence type="ECO:0000256" key="1">
    <source>
        <dbReference type="ARBA" id="ARBA00022603"/>
    </source>
</evidence>
<dbReference type="GO" id="GO:0003886">
    <property type="term" value="F:DNA (cytosine-5-)-methyltransferase activity"/>
    <property type="evidence" value="ECO:0007669"/>
    <property type="project" value="UniProtKB-EC"/>
</dbReference>
<dbReference type="PROSITE" id="PS51679">
    <property type="entry name" value="SAM_MT_C5"/>
    <property type="match status" value="1"/>
</dbReference>
<comment type="similarity">
    <text evidence="5 6">Belongs to the class I-like SAM-binding methyltransferase superfamily. C5-methyltransferase family.</text>
</comment>
<evidence type="ECO:0000256" key="7">
    <source>
        <dbReference type="RuleBase" id="RU000417"/>
    </source>
</evidence>
<dbReference type="EC" id="2.1.1.37" evidence="7"/>
<keyword evidence="3 5" id="KW-0949">S-adenosyl-L-methionine</keyword>
<evidence type="ECO:0000313" key="9">
    <source>
        <dbReference type="Proteomes" id="UP000320209"/>
    </source>
</evidence>
<reference evidence="8 9" key="1">
    <citation type="submission" date="2019-06" db="EMBL/GenBank/DDBJ databases">
        <title>Sequencing the genomes of 1000 actinobacteria strains.</title>
        <authorList>
            <person name="Klenk H.-P."/>
        </authorList>
    </citation>
    <scope>NUCLEOTIDE SEQUENCE [LARGE SCALE GENOMIC DNA]</scope>
    <source>
        <strain evidence="8 9">DSM 25218</strain>
    </source>
</reference>
<evidence type="ECO:0000256" key="2">
    <source>
        <dbReference type="ARBA" id="ARBA00022679"/>
    </source>
</evidence>
<keyword evidence="2 5" id="KW-0808">Transferase</keyword>
<dbReference type="AlphaFoldDB" id="A0A543ACF8"/>
<comment type="caution">
    <text evidence="8">The sequence shown here is derived from an EMBL/GenBank/DDBJ whole genome shotgun (WGS) entry which is preliminary data.</text>
</comment>
<dbReference type="Gene3D" id="3.90.120.10">
    <property type="entry name" value="DNA Methylase, subunit A, domain 2"/>
    <property type="match status" value="1"/>
</dbReference>
<keyword evidence="1 5" id="KW-0489">Methyltransferase</keyword>
<dbReference type="InterPro" id="IPR029063">
    <property type="entry name" value="SAM-dependent_MTases_sf"/>
</dbReference>
<evidence type="ECO:0000256" key="4">
    <source>
        <dbReference type="ARBA" id="ARBA00022747"/>
    </source>
</evidence>
<dbReference type="InterPro" id="IPR001525">
    <property type="entry name" value="C5_MeTfrase"/>
</dbReference>
<keyword evidence="4" id="KW-0680">Restriction system</keyword>
<dbReference type="Gene3D" id="3.40.50.150">
    <property type="entry name" value="Vaccinia Virus protein VP39"/>
    <property type="match status" value="1"/>
</dbReference>
<dbReference type="PANTHER" id="PTHR10629:SF52">
    <property type="entry name" value="DNA (CYTOSINE-5)-METHYLTRANSFERASE 1"/>
    <property type="match status" value="1"/>
</dbReference>
<accession>A0A543ACF8</accession>
<dbReference type="GO" id="GO:0003677">
    <property type="term" value="F:DNA binding"/>
    <property type="evidence" value="ECO:0007669"/>
    <property type="project" value="TreeGrafter"/>
</dbReference>
<feature type="active site" evidence="5">
    <location>
        <position position="108"/>
    </location>
</feature>
<evidence type="ECO:0000256" key="6">
    <source>
        <dbReference type="RuleBase" id="RU000416"/>
    </source>
</evidence>
<dbReference type="PROSITE" id="PS00094">
    <property type="entry name" value="C5_MTASE_1"/>
    <property type="match status" value="1"/>
</dbReference>